<dbReference type="Proteomes" id="UP001164653">
    <property type="component" value="Chromosome"/>
</dbReference>
<dbReference type="NCBIfam" id="TIGR00071">
    <property type="entry name" value="hisT_truA"/>
    <property type="match status" value="1"/>
</dbReference>
<dbReference type="AlphaFoldDB" id="A0A9E8N6F0"/>
<dbReference type="SUPFAM" id="SSF55120">
    <property type="entry name" value="Pseudouridine synthase"/>
    <property type="match status" value="1"/>
</dbReference>
<dbReference type="Pfam" id="PF01416">
    <property type="entry name" value="PseudoU_synth_1"/>
    <property type="match status" value="2"/>
</dbReference>
<organism evidence="9 10">
    <name type="scientific">Dyadobacter pollutisoli</name>
    <dbReference type="NCBI Taxonomy" id="2910158"/>
    <lineage>
        <taxon>Bacteria</taxon>
        <taxon>Pseudomonadati</taxon>
        <taxon>Bacteroidota</taxon>
        <taxon>Cytophagia</taxon>
        <taxon>Cytophagales</taxon>
        <taxon>Spirosomataceae</taxon>
        <taxon>Dyadobacter</taxon>
    </lineage>
</organism>
<comment type="caution">
    <text evidence="4">Lacks conserved residue(s) required for the propagation of feature annotation.</text>
</comment>
<dbReference type="GO" id="GO:0031119">
    <property type="term" value="P:tRNA pseudouridine synthesis"/>
    <property type="evidence" value="ECO:0007669"/>
    <property type="project" value="UniProtKB-UniRule"/>
</dbReference>
<evidence type="ECO:0000313" key="9">
    <source>
        <dbReference type="EMBL" id="WAC09397.1"/>
    </source>
</evidence>
<evidence type="ECO:0000256" key="2">
    <source>
        <dbReference type="ARBA" id="ARBA00022694"/>
    </source>
</evidence>
<comment type="similarity">
    <text evidence="1 4 7">Belongs to the tRNA pseudouridine synthase TruA family.</text>
</comment>
<feature type="binding site" evidence="4 6">
    <location>
        <position position="110"/>
    </location>
    <ligand>
        <name>substrate</name>
    </ligand>
</feature>
<evidence type="ECO:0000256" key="6">
    <source>
        <dbReference type="PIRSR" id="PIRSR001430-2"/>
    </source>
</evidence>
<evidence type="ECO:0000256" key="7">
    <source>
        <dbReference type="RuleBase" id="RU003792"/>
    </source>
</evidence>
<dbReference type="InterPro" id="IPR001406">
    <property type="entry name" value="PsdUridine_synth_TruA"/>
</dbReference>
<dbReference type="FunFam" id="3.30.70.580:FF:000001">
    <property type="entry name" value="tRNA pseudouridine synthase A"/>
    <property type="match status" value="1"/>
</dbReference>
<dbReference type="GO" id="GO:0003723">
    <property type="term" value="F:RNA binding"/>
    <property type="evidence" value="ECO:0007669"/>
    <property type="project" value="InterPro"/>
</dbReference>
<evidence type="ECO:0000313" key="10">
    <source>
        <dbReference type="Proteomes" id="UP001164653"/>
    </source>
</evidence>
<name>A0A9E8N6F0_9BACT</name>
<dbReference type="EC" id="5.4.99.12" evidence="4"/>
<keyword evidence="2 4" id="KW-0819">tRNA processing</keyword>
<dbReference type="EMBL" id="CP112998">
    <property type="protein sequence ID" value="WAC09397.1"/>
    <property type="molecule type" value="Genomic_DNA"/>
</dbReference>
<dbReference type="PANTHER" id="PTHR11142:SF0">
    <property type="entry name" value="TRNA PSEUDOURIDINE SYNTHASE-LIKE 1"/>
    <property type="match status" value="1"/>
</dbReference>
<evidence type="ECO:0000256" key="3">
    <source>
        <dbReference type="ARBA" id="ARBA00023235"/>
    </source>
</evidence>
<evidence type="ECO:0000256" key="4">
    <source>
        <dbReference type="HAMAP-Rule" id="MF_00171"/>
    </source>
</evidence>
<dbReference type="KEGG" id="dpf:ON006_16725"/>
<dbReference type="InterPro" id="IPR020095">
    <property type="entry name" value="PsdUridine_synth_TruA_C"/>
</dbReference>
<feature type="domain" description="Pseudouridine synthase I TruA alpha/beta" evidence="8">
    <location>
        <begin position="144"/>
        <end position="243"/>
    </location>
</feature>
<comment type="function">
    <text evidence="4">Formation of pseudouridine at positions 38, 39 and 40 in the anticodon stem and loop of transfer RNAs.</text>
</comment>
<keyword evidence="3 4" id="KW-0413">Isomerase</keyword>
<dbReference type="InterPro" id="IPR020097">
    <property type="entry name" value="PsdUridine_synth_TruA_a/b_dom"/>
</dbReference>
<dbReference type="Gene3D" id="3.30.70.580">
    <property type="entry name" value="Pseudouridine synthase I, catalytic domain, N-terminal subdomain"/>
    <property type="match status" value="1"/>
</dbReference>
<sequence length="250" mass="28367">MRYFLEFSYKGTAYNGWQKQNNALGVQQVLEEALAKVLRVPIELTGSSRTDTGVHAEQQFAHFDLQDGIQDYELLIYKLNGLIPRDIAVRNIIPVPDDVNSRFAATHRKYEYRITKRKSPFLIDTAFLLRAKLDITAMNEAAALLLKYNDFESFSKIHTQVNNFRCTITEAVWKDSEDLLVFHIQANRFLRGMVRALVGTLLDVGKGKKTITDFEQIILSKNRKVAGVQAPAEGLFLVKVGYPESLISPV</sequence>
<dbReference type="InterPro" id="IPR020094">
    <property type="entry name" value="TruA/RsuA/RluB/E/F_N"/>
</dbReference>
<evidence type="ECO:0000256" key="5">
    <source>
        <dbReference type="PIRSR" id="PIRSR001430-1"/>
    </source>
</evidence>
<dbReference type="CDD" id="cd02570">
    <property type="entry name" value="PseudoU_synth_EcTruA"/>
    <property type="match status" value="1"/>
</dbReference>
<accession>A0A9E8N6F0</accession>
<dbReference type="GO" id="GO:0160147">
    <property type="term" value="F:tRNA pseudouridine(38-40) synthase activity"/>
    <property type="evidence" value="ECO:0007669"/>
    <property type="project" value="UniProtKB-EC"/>
</dbReference>
<feature type="domain" description="Pseudouridine synthase I TruA alpha/beta" evidence="8">
    <location>
        <begin position="8"/>
        <end position="103"/>
    </location>
</feature>
<dbReference type="Gene3D" id="3.30.70.660">
    <property type="entry name" value="Pseudouridine synthase I, catalytic domain, C-terminal subdomain"/>
    <property type="match status" value="1"/>
</dbReference>
<dbReference type="RefSeq" id="WP_244822776.1">
    <property type="nucleotide sequence ID" value="NZ_CP112998.1"/>
</dbReference>
<dbReference type="InterPro" id="IPR020103">
    <property type="entry name" value="PsdUridine_synth_cat_dom_sf"/>
</dbReference>
<dbReference type="PANTHER" id="PTHR11142">
    <property type="entry name" value="PSEUDOURIDYLATE SYNTHASE"/>
    <property type="match status" value="1"/>
</dbReference>
<comment type="subunit">
    <text evidence="4">Homodimer.</text>
</comment>
<proteinExistence type="inferred from homology"/>
<evidence type="ECO:0000256" key="1">
    <source>
        <dbReference type="ARBA" id="ARBA00009375"/>
    </source>
</evidence>
<dbReference type="PIRSF" id="PIRSF001430">
    <property type="entry name" value="tRNA_psdUrid_synth"/>
    <property type="match status" value="1"/>
</dbReference>
<evidence type="ECO:0000259" key="8">
    <source>
        <dbReference type="Pfam" id="PF01416"/>
    </source>
</evidence>
<feature type="active site" description="Nucleophile" evidence="4 5">
    <location>
        <position position="51"/>
    </location>
</feature>
<comment type="catalytic activity">
    <reaction evidence="4 7">
        <text>uridine(38/39/40) in tRNA = pseudouridine(38/39/40) in tRNA</text>
        <dbReference type="Rhea" id="RHEA:22376"/>
        <dbReference type="Rhea" id="RHEA-COMP:10085"/>
        <dbReference type="Rhea" id="RHEA-COMP:10087"/>
        <dbReference type="ChEBI" id="CHEBI:65314"/>
        <dbReference type="ChEBI" id="CHEBI:65315"/>
        <dbReference type="EC" id="5.4.99.12"/>
    </reaction>
</comment>
<gene>
    <name evidence="4 9" type="primary">truA</name>
    <name evidence="9" type="ORF">ON006_16725</name>
</gene>
<dbReference type="HAMAP" id="MF_00171">
    <property type="entry name" value="TruA"/>
    <property type="match status" value="1"/>
</dbReference>
<protein>
    <recommendedName>
        <fullName evidence="4">tRNA pseudouridine synthase A</fullName>
        <ecNumber evidence="4">5.4.99.12</ecNumber>
    </recommendedName>
    <alternativeName>
        <fullName evidence="4">tRNA pseudouridine(38-40) synthase</fullName>
    </alternativeName>
    <alternativeName>
        <fullName evidence="4">tRNA pseudouridylate synthase I</fullName>
    </alternativeName>
    <alternativeName>
        <fullName evidence="4">tRNA-uridine isomerase I</fullName>
    </alternativeName>
</protein>
<reference evidence="9" key="1">
    <citation type="submission" date="2022-11" db="EMBL/GenBank/DDBJ databases">
        <title>Dyadobacter pollutisoli sp. nov., isolated from plastic dumped soil.</title>
        <authorList>
            <person name="Kim J.M."/>
            <person name="Kim K.R."/>
            <person name="Lee J.K."/>
            <person name="Hao L."/>
            <person name="Jeon C.O."/>
        </authorList>
    </citation>
    <scope>NUCLEOTIDE SEQUENCE</scope>
    <source>
        <strain evidence="9">U1</strain>
    </source>
</reference>
<keyword evidence="10" id="KW-1185">Reference proteome</keyword>